<dbReference type="PANTHER" id="PTHR32361:SF26">
    <property type="entry name" value="FAD-BINDING 8 DOMAIN-CONTAINING PROTEIN-RELATED"/>
    <property type="match status" value="1"/>
</dbReference>
<sequence length="496" mass="56752">METYLWYSILFGSLVIYSLLVAYLSIRWSKTLFYYKKYLQYPQVHRYLRGTAKFTGSDMALVLMAWIVNALCVGVGVKDRTGVMKRSGLMATANMIPLAFGSQVAFIADLFGIEPELYRRAHNWIGRILIAEGVLHAVLATTLVENWYRDVGSLLVLVVLSAIALGSVPFVQTHFYEIFARCHFMLVVTLMIVAWKHLAPSSPLKPPKLYLLLSSCLWASNQLLRYVYMVYRNIKYRSPRTFVSSANIKPMEGAVLVEITPARTWKFEAGQFVYLRLPGVSRTAFVEVHPFFVMWWSRDKFELLIESQRGLTASLQHYAQELGSKKSNTMAIIDGPYGKKVDLTRFETVMLFATGIGIAGQLSYLKSLMNIKDKRATSIKRITLFWEIEHLGHLQWVTQKLDSLLEKDVSYILKIELYVRQSRISETINIGDHELLHVNYQDMDPKSLIEGEISRSKGQMVVSLCVCHQVAETIRRTVTENMDIGVRLVELDFRPT</sequence>
<keyword evidence="5" id="KW-0472">Membrane</keyword>
<dbReference type="Pfam" id="PF08022">
    <property type="entry name" value="FAD_binding_8"/>
    <property type="match status" value="1"/>
</dbReference>
<proteinExistence type="inferred from homology"/>
<feature type="transmembrane region" description="Helical" evidence="5">
    <location>
        <begin position="59"/>
        <end position="77"/>
    </location>
</feature>
<dbReference type="InterPro" id="IPR039261">
    <property type="entry name" value="FNR_nucleotide-bd"/>
</dbReference>
<dbReference type="GO" id="GO:0006826">
    <property type="term" value="P:iron ion transport"/>
    <property type="evidence" value="ECO:0007669"/>
    <property type="project" value="TreeGrafter"/>
</dbReference>
<dbReference type="GO" id="GO:0000293">
    <property type="term" value="F:ferric-chelate reductase activity"/>
    <property type="evidence" value="ECO:0007669"/>
    <property type="project" value="TreeGrafter"/>
</dbReference>
<dbReference type="CDD" id="cd06186">
    <property type="entry name" value="NOX_Duox_like_FAD_NADP"/>
    <property type="match status" value="1"/>
</dbReference>
<organism evidence="7 8">
    <name type="scientific">Zopfia rhizophila CBS 207.26</name>
    <dbReference type="NCBI Taxonomy" id="1314779"/>
    <lineage>
        <taxon>Eukaryota</taxon>
        <taxon>Fungi</taxon>
        <taxon>Dikarya</taxon>
        <taxon>Ascomycota</taxon>
        <taxon>Pezizomycotina</taxon>
        <taxon>Dothideomycetes</taxon>
        <taxon>Dothideomycetes incertae sedis</taxon>
        <taxon>Zopfiaceae</taxon>
        <taxon>Zopfia</taxon>
    </lineage>
</organism>
<evidence type="ECO:0000256" key="2">
    <source>
        <dbReference type="ARBA" id="ARBA00022448"/>
    </source>
</evidence>
<dbReference type="Proteomes" id="UP000800200">
    <property type="component" value="Unassembled WGS sequence"/>
</dbReference>
<feature type="transmembrane region" description="Helical" evidence="5">
    <location>
        <begin position="89"/>
        <end position="112"/>
    </location>
</feature>
<reference evidence="7" key="1">
    <citation type="journal article" date="2020" name="Stud. Mycol.">
        <title>101 Dothideomycetes genomes: a test case for predicting lifestyles and emergence of pathogens.</title>
        <authorList>
            <person name="Haridas S."/>
            <person name="Albert R."/>
            <person name="Binder M."/>
            <person name="Bloem J."/>
            <person name="Labutti K."/>
            <person name="Salamov A."/>
            <person name="Andreopoulos B."/>
            <person name="Baker S."/>
            <person name="Barry K."/>
            <person name="Bills G."/>
            <person name="Bluhm B."/>
            <person name="Cannon C."/>
            <person name="Castanera R."/>
            <person name="Culley D."/>
            <person name="Daum C."/>
            <person name="Ezra D."/>
            <person name="Gonzalez J."/>
            <person name="Henrissat B."/>
            <person name="Kuo A."/>
            <person name="Liang C."/>
            <person name="Lipzen A."/>
            <person name="Lutzoni F."/>
            <person name="Magnuson J."/>
            <person name="Mondo S."/>
            <person name="Nolan M."/>
            <person name="Ohm R."/>
            <person name="Pangilinan J."/>
            <person name="Park H.-J."/>
            <person name="Ramirez L."/>
            <person name="Alfaro M."/>
            <person name="Sun H."/>
            <person name="Tritt A."/>
            <person name="Yoshinaga Y."/>
            <person name="Zwiers L.-H."/>
            <person name="Turgeon B."/>
            <person name="Goodwin S."/>
            <person name="Spatafora J."/>
            <person name="Crous P."/>
            <person name="Grigoriev I."/>
        </authorList>
    </citation>
    <scope>NUCLEOTIDE SEQUENCE</scope>
    <source>
        <strain evidence="7">CBS 207.26</strain>
    </source>
</reference>
<evidence type="ECO:0000259" key="6">
    <source>
        <dbReference type="PROSITE" id="PS51384"/>
    </source>
</evidence>
<dbReference type="GO" id="GO:0005886">
    <property type="term" value="C:plasma membrane"/>
    <property type="evidence" value="ECO:0007669"/>
    <property type="project" value="TreeGrafter"/>
</dbReference>
<keyword evidence="3" id="KW-0249">Electron transport</keyword>
<dbReference type="Pfam" id="PF08030">
    <property type="entry name" value="NAD_binding_6"/>
    <property type="match status" value="1"/>
</dbReference>
<evidence type="ECO:0000256" key="1">
    <source>
        <dbReference type="ARBA" id="ARBA00006278"/>
    </source>
</evidence>
<feature type="domain" description="FAD-binding FR-type" evidence="6">
    <location>
        <begin position="237"/>
        <end position="343"/>
    </location>
</feature>
<dbReference type="AlphaFoldDB" id="A0A6A6DST8"/>
<gene>
    <name evidence="7" type="ORF">K469DRAFT_589592</name>
</gene>
<keyword evidence="5" id="KW-1133">Transmembrane helix</keyword>
<dbReference type="InterPro" id="IPR051410">
    <property type="entry name" value="Ferric/Cupric_Reductase"/>
</dbReference>
<evidence type="ECO:0000256" key="4">
    <source>
        <dbReference type="ARBA" id="ARBA00023002"/>
    </source>
</evidence>
<dbReference type="SUPFAM" id="SSF52343">
    <property type="entry name" value="Ferredoxin reductase-like, C-terminal NADP-linked domain"/>
    <property type="match status" value="1"/>
</dbReference>
<dbReference type="OrthoDB" id="4494341at2759"/>
<dbReference type="InterPro" id="IPR013121">
    <property type="entry name" value="Fe_red_NAD-bd_6"/>
</dbReference>
<dbReference type="PANTHER" id="PTHR32361">
    <property type="entry name" value="FERRIC/CUPRIC REDUCTASE TRANSMEMBRANE COMPONENT"/>
    <property type="match status" value="1"/>
</dbReference>
<evidence type="ECO:0000256" key="3">
    <source>
        <dbReference type="ARBA" id="ARBA00022982"/>
    </source>
</evidence>
<feature type="transmembrane region" description="Helical" evidence="5">
    <location>
        <begin position="6"/>
        <end position="26"/>
    </location>
</feature>
<keyword evidence="2" id="KW-0813">Transport</keyword>
<evidence type="ECO:0000313" key="7">
    <source>
        <dbReference type="EMBL" id="KAF2181279.1"/>
    </source>
</evidence>
<dbReference type="GO" id="GO:0015677">
    <property type="term" value="P:copper ion import"/>
    <property type="evidence" value="ECO:0007669"/>
    <property type="project" value="TreeGrafter"/>
</dbReference>
<protein>
    <recommendedName>
        <fullName evidence="6">FAD-binding FR-type domain-containing protein</fullName>
    </recommendedName>
</protein>
<dbReference type="GO" id="GO:0006879">
    <property type="term" value="P:intracellular iron ion homeostasis"/>
    <property type="evidence" value="ECO:0007669"/>
    <property type="project" value="TreeGrafter"/>
</dbReference>
<evidence type="ECO:0000313" key="8">
    <source>
        <dbReference type="Proteomes" id="UP000800200"/>
    </source>
</evidence>
<evidence type="ECO:0000256" key="5">
    <source>
        <dbReference type="SAM" id="Phobius"/>
    </source>
</evidence>
<feature type="transmembrane region" description="Helical" evidence="5">
    <location>
        <begin position="124"/>
        <end position="145"/>
    </location>
</feature>
<keyword evidence="4" id="KW-0560">Oxidoreductase</keyword>
<keyword evidence="5" id="KW-0812">Transmembrane</keyword>
<dbReference type="EMBL" id="ML994653">
    <property type="protein sequence ID" value="KAF2181279.1"/>
    <property type="molecule type" value="Genomic_DNA"/>
</dbReference>
<dbReference type="Gene3D" id="3.40.50.80">
    <property type="entry name" value="Nucleotide-binding domain of ferredoxin-NADP reductase (FNR) module"/>
    <property type="match status" value="1"/>
</dbReference>
<dbReference type="InterPro" id="IPR017927">
    <property type="entry name" value="FAD-bd_FR_type"/>
</dbReference>
<comment type="similarity">
    <text evidence="1">Belongs to the ferric reductase (FRE) family.</text>
</comment>
<dbReference type="PROSITE" id="PS51384">
    <property type="entry name" value="FAD_FR"/>
    <property type="match status" value="1"/>
</dbReference>
<keyword evidence="8" id="KW-1185">Reference proteome</keyword>
<accession>A0A6A6DST8</accession>
<feature type="transmembrane region" description="Helical" evidence="5">
    <location>
        <begin position="151"/>
        <end position="171"/>
    </location>
</feature>
<name>A0A6A6DST8_9PEZI</name>
<dbReference type="InterPro" id="IPR013112">
    <property type="entry name" value="FAD-bd_8"/>
</dbReference>